<keyword evidence="1" id="KW-1133">Transmembrane helix</keyword>
<protein>
    <recommendedName>
        <fullName evidence="2">VanZ-like domain-containing protein</fullName>
    </recommendedName>
</protein>
<dbReference type="EMBL" id="QXIR01000006">
    <property type="protein sequence ID" value="RIW36116.1"/>
    <property type="molecule type" value="Genomic_DNA"/>
</dbReference>
<dbReference type="OrthoDB" id="291892at2"/>
<keyword evidence="1" id="KW-0472">Membrane</keyword>
<organism evidence="3 4">
    <name type="scientific">Bacillus salacetis</name>
    <dbReference type="NCBI Taxonomy" id="2315464"/>
    <lineage>
        <taxon>Bacteria</taxon>
        <taxon>Bacillati</taxon>
        <taxon>Bacillota</taxon>
        <taxon>Bacilli</taxon>
        <taxon>Bacillales</taxon>
        <taxon>Bacillaceae</taxon>
        <taxon>Bacillus</taxon>
    </lineage>
</organism>
<keyword evidence="1" id="KW-0812">Transmembrane</keyword>
<dbReference type="NCBIfam" id="NF037970">
    <property type="entry name" value="vanZ_1"/>
    <property type="match status" value="1"/>
</dbReference>
<evidence type="ECO:0000313" key="3">
    <source>
        <dbReference type="EMBL" id="RIW36116.1"/>
    </source>
</evidence>
<dbReference type="Pfam" id="PF04892">
    <property type="entry name" value="VanZ"/>
    <property type="match status" value="1"/>
</dbReference>
<dbReference type="Proteomes" id="UP000265801">
    <property type="component" value="Unassembled WGS sequence"/>
</dbReference>
<feature type="transmembrane region" description="Helical" evidence="1">
    <location>
        <begin position="63"/>
        <end position="85"/>
    </location>
</feature>
<feature type="transmembrane region" description="Helical" evidence="1">
    <location>
        <begin position="90"/>
        <end position="108"/>
    </location>
</feature>
<accession>A0A3A1R316</accession>
<dbReference type="InterPro" id="IPR006976">
    <property type="entry name" value="VanZ-like"/>
</dbReference>
<proteinExistence type="predicted"/>
<gene>
    <name evidence="3" type="ORF">D3H55_06570</name>
</gene>
<dbReference type="AlphaFoldDB" id="A0A3A1R316"/>
<evidence type="ECO:0000313" key="4">
    <source>
        <dbReference type="Proteomes" id="UP000265801"/>
    </source>
</evidence>
<evidence type="ECO:0000256" key="1">
    <source>
        <dbReference type="SAM" id="Phobius"/>
    </source>
</evidence>
<keyword evidence="4" id="KW-1185">Reference proteome</keyword>
<comment type="caution">
    <text evidence="3">The sequence shown here is derived from an EMBL/GenBank/DDBJ whole genome shotgun (WGS) entry which is preliminary data.</text>
</comment>
<feature type="domain" description="VanZ-like" evidence="2">
    <location>
        <begin position="47"/>
        <end position="140"/>
    </location>
</feature>
<feature type="transmembrane region" description="Helical" evidence="1">
    <location>
        <begin position="120"/>
        <end position="140"/>
    </location>
</feature>
<evidence type="ECO:0000259" key="2">
    <source>
        <dbReference type="Pfam" id="PF04892"/>
    </source>
</evidence>
<reference evidence="3 4" key="1">
    <citation type="submission" date="2018-09" db="EMBL/GenBank/DDBJ databases">
        <title>Bacillus saliacetes sp. nov., isolated from Thai shrimp paste (Ka-pi).</title>
        <authorList>
            <person name="Daroonpunt R."/>
            <person name="Tanasupawat S."/>
            <person name="Yiamsombut S."/>
        </authorList>
    </citation>
    <scope>NUCLEOTIDE SEQUENCE [LARGE SCALE GENOMIC DNA]</scope>
    <source>
        <strain evidence="3 4">SKP7-4</strain>
    </source>
</reference>
<sequence>MEENWVNGKITRRISIRKDCFMRTFIKWGLTAAPFLYMALIWFMSSNPDDMIIQMEHDRFDRIFKESLHLIEFAILYILFVFALLVHNRLTYMASFIAAMLAGFYGLTDEIHQSFVPYRSATLIDAAKDLLGVAVCLLIVNRTYFKNKAHPIARGMEWVRMKVK</sequence>
<feature type="transmembrane region" description="Helical" evidence="1">
    <location>
        <begin position="21"/>
        <end position="43"/>
    </location>
</feature>
<name>A0A3A1R316_9BACI</name>